<sequence length="65" mass="6619">MNTITPEMADVADAILARARESTAARTAHLSNTVAAFNAAGAVVCAELDQLHATADALGIDIPSI</sequence>
<dbReference type="EMBL" id="VICD02000215">
    <property type="protein sequence ID" value="KAB8180180.1"/>
    <property type="molecule type" value="Genomic_DNA"/>
</dbReference>
<evidence type="ECO:0000313" key="1">
    <source>
        <dbReference type="EMBL" id="KAB8180180.1"/>
    </source>
</evidence>
<dbReference type="AlphaFoldDB" id="A0A508AGJ1"/>
<name>A0A508AGJ1_9GAMM</name>
<comment type="caution">
    <text evidence="1">The sequence shown here is derived from an EMBL/GenBank/DDBJ whole genome shotgun (WGS) entry which is preliminary data.</text>
</comment>
<evidence type="ECO:0000313" key="2">
    <source>
        <dbReference type="Proteomes" id="UP000320431"/>
    </source>
</evidence>
<dbReference type="Proteomes" id="UP000320431">
    <property type="component" value="Unassembled WGS sequence"/>
</dbReference>
<dbReference type="RefSeq" id="WP_141482623.1">
    <property type="nucleotide sequence ID" value="NZ_VICD02000215.1"/>
</dbReference>
<proteinExistence type="predicted"/>
<reference evidence="1 2" key="1">
    <citation type="submission" date="2019-10" db="EMBL/GenBank/DDBJ databases">
        <title>Lysobacter alkalisoli sp. nov., isolated from saline-alkaline soil.</title>
        <authorList>
            <person name="Sun J.-Q."/>
        </authorList>
    </citation>
    <scope>NUCLEOTIDE SEQUENCE [LARGE SCALE GENOMIC DNA]</scope>
    <source>
        <strain evidence="1 2">KCTC 42381</strain>
    </source>
</reference>
<gene>
    <name evidence="1" type="ORF">FKV24_012655</name>
</gene>
<organism evidence="1 2">
    <name type="scientific">Marilutibacter maris</name>
    <dbReference type="NCBI Taxonomy" id="1605891"/>
    <lineage>
        <taxon>Bacteria</taxon>
        <taxon>Pseudomonadati</taxon>
        <taxon>Pseudomonadota</taxon>
        <taxon>Gammaproteobacteria</taxon>
        <taxon>Lysobacterales</taxon>
        <taxon>Lysobacteraceae</taxon>
        <taxon>Marilutibacter</taxon>
    </lineage>
</organism>
<protein>
    <submittedName>
        <fullName evidence="1">Uncharacterized protein</fullName>
    </submittedName>
</protein>
<accession>A0A508AGJ1</accession>